<dbReference type="EMBL" id="CM001377">
    <property type="protein sequence ID" value="EHM10532.1"/>
    <property type="molecule type" value="Genomic_DNA"/>
</dbReference>
<dbReference type="RefSeq" id="WP_006584026.1">
    <property type="nucleotide sequence ID" value="NZ_CM001377.1"/>
</dbReference>
<keyword evidence="2" id="KW-1185">Reference proteome</keyword>
<name>H0UP29_9BACT</name>
<sequence>MALIKRILGIVYTMSLNGERLELLFDGDRASSLRRSMVTVQDLMNRAGANPGVWDG</sequence>
<reference evidence="1 2" key="1">
    <citation type="submission" date="2011-10" db="EMBL/GenBank/DDBJ databases">
        <title>The Noncontiguous Finished genome of Thermanaerovibrio velox DSM 12556.</title>
        <authorList>
            <consortium name="US DOE Joint Genome Institute (JGI-PGF)"/>
            <person name="Lucas S."/>
            <person name="Copeland A."/>
            <person name="Lapidus A."/>
            <person name="Glavina del Rio T."/>
            <person name="Dalin E."/>
            <person name="Tice H."/>
            <person name="Bruce D."/>
            <person name="Goodwin L."/>
            <person name="Pitluck S."/>
            <person name="Peters L."/>
            <person name="Mikhailova N."/>
            <person name="Teshima H."/>
            <person name="Kyrpides N."/>
            <person name="Mavromatis K."/>
            <person name="Ivanova N."/>
            <person name="Markowitz V."/>
            <person name="Cheng J.-F."/>
            <person name="Hugenholtz P."/>
            <person name="Woyke T."/>
            <person name="Wu D."/>
            <person name="Spring S."/>
            <person name="Brambilla E.-M."/>
            <person name="Klenk H.-P."/>
            <person name="Eisen J.A."/>
        </authorList>
    </citation>
    <scope>NUCLEOTIDE SEQUENCE [LARGE SCALE GENOMIC DNA]</scope>
    <source>
        <strain evidence="1 2">DSM 12556</strain>
    </source>
</reference>
<evidence type="ECO:0000313" key="2">
    <source>
        <dbReference type="Proteomes" id="UP000005730"/>
    </source>
</evidence>
<organism evidence="1 2">
    <name type="scientific">Thermanaerovibrio velox DSM 12556</name>
    <dbReference type="NCBI Taxonomy" id="926567"/>
    <lineage>
        <taxon>Bacteria</taxon>
        <taxon>Thermotogati</taxon>
        <taxon>Synergistota</taxon>
        <taxon>Synergistia</taxon>
        <taxon>Synergistales</taxon>
        <taxon>Synergistaceae</taxon>
        <taxon>Thermanaerovibrio</taxon>
    </lineage>
</organism>
<accession>H0UP29</accession>
<dbReference type="Proteomes" id="UP000005730">
    <property type="component" value="Chromosome"/>
</dbReference>
<gene>
    <name evidence="1" type="ORF">TheveDRAFT_1414</name>
</gene>
<protein>
    <submittedName>
        <fullName evidence="1">Uncharacterized protein</fullName>
    </submittedName>
</protein>
<dbReference type="AlphaFoldDB" id="H0UP29"/>
<evidence type="ECO:0000313" key="1">
    <source>
        <dbReference type="EMBL" id="EHM10532.1"/>
    </source>
</evidence>
<dbReference type="STRING" id="926567.TheveDRAFT_1414"/>
<proteinExistence type="predicted"/>
<dbReference type="HOGENOM" id="CLU_3012862_0_0_0"/>